<dbReference type="InterPro" id="IPR021796">
    <property type="entry name" value="Tll0287-like_dom"/>
</dbReference>
<gene>
    <name evidence="3" type="ORF">F0M18_19285</name>
</gene>
<dbReference type="Pfam" id="PF11845">
    <property type="entry name" value="Tll0287-like"/>
    <property type="match status" value="1"/>
</dbReference>
<name>A0A5B0WQA4_9GAMM</name>
<feature type="signal peptide" evidence="1">
    <location>
        <begin position="1"/>
        <end position="20"/>
    </location>
</feature>
<dbReference type="EMBL" id="VTUX01000011">
    <property type="protein sequence ID" value="KAA1188179.1"/>
    <property type="molecule type" value="Genomic_DNA"/>
</dbReference>
<protein>
    <submittedName>
        <fullName evidence="3">DUF3365 domain-containing protein</fullName>
    </submittedName>
</protein>
<organism evidence="3 4">
    <name type="scientific">Pseudohalioglobus sediminis</name>
    <dbReference type="NCBI Taxonomy" id="2606449"/>
    <lineage>
        <taxon>Bacteria</taxon>
        <taxon>Pseudomonadati</taxon>
        <taxon>Pseudomonadota</taxon>
        <taxon>Gammaproteobacteria</taxon>
        <taxon>Cellvibrionales</taxon>
        <taxon>Halieaceae</taxon>
        <taxon>Pseudohalioglobus</taxon>
    </lineage>
</organism>
<dbReference type="AlphaFoldDB" id="A0A5B0WQA4"/>
<comment type="caution">
    <text evidence="3">The sequence shown here is derived from an EMBL/GenBank/DDBJ whole genome shotgun (WGS) entry which is preliminary data.</text>
</comment>
<sequence length="187" mass="19579">MRQLLGTATLFAVCATAATAATGSDNAALEQQARQLVAAFAGQLKPTLKQALEQGGPVHAISVCADEAPRIAASLSAESGWAVRRVSLQPRNTGNAQADEWERTRLEEFDRQAAAGSAPGTLHASTVVDGNFRYLQAQGVESVCLLCHGENISPAVQAALTEYYPDDSATGYAPGQVRGAISLTRKP</sequence>
<evidence type="ECO:0000313" key="4">
    <source>
        <dbReference type="Proteomes" id="UP000323708"/>
    </source>
</evidence>
<dbReference type="RefSeq" id="WP_149613099.1">
    <property type="nucleotide sequence ID" value="NZ_VTUX01000011.1"/>
</dbReference>
<evidence type="ECO:0000256" key="1">
    <source>
        <dbReference type="SAM" id="SignalP"/>
    </source>
</evidence>
<feature type="domain" description="Tll0287-like" evidence="2">
    <location>
        <begin position="31"/>
        <end position="183"/>
    </location>
</feature>
<dbReference type="Proteomes" id="UP000323708">
    <property type="component" value="Unassembled WGS sequence"/>
</dbReference>
<keyword evidence="1" id="KW-0732">Signal</keyword>
<evidence type="ECO:0000259" key="2">
    <source>
        <dbReference type="Pfam" id="PF11845"/>
    </source>
</evidence>
<feature type="chain" id="PRO_5022742007" evidence="1">
    <location>
        <begin position="21"/>
        <end position="187"/>
    </location>
</feature>
<evidence type="ECO:0000313" key="3">
    <source>
        <dbReference type="EMBL" id="KAA1188179.1"/>
    </source>
</evidence>
<keyword evidence="4" id="KW-1185">Reference proteome</keyword>
<accession>A0A5B0WQA4</accession>
<reference evidence="3 4" key="1">
    <citation type="submission" date="2019-09" db="EMBL/GenBank/DDBJ databases">
        <authorList>
            <person name="Chen X.-Y."/>
        </authorList>
    </citation>
    <scope>NUCLEOTIDE SEQUENCE [LARGE SCALE GENOMIC DNA]</scope>
    <source>
        <strain evidence="3 4">NY5</strain>
    </source>
</reference>
<proteinExistence type="predicted"/>